<comment type="caution">
    <text evidence="3">The sequence shown here is derived from an EMBL/GenBank/DDBJ whole genome shotgun (WGS) entry which is preliminary data.</text>
</comment>
<evidence type="ECO:0000256" key="2">
    <source>
        <dbReference type="SAM" id="SignalP"/>
    </source>
</evidence>
<name>A0ABT7SEX7_9CELL</name>
<protein>
    <recommendedName>
        <fullName evidence="5">Alpha/beta hydrolase</fullName>
    </recommendedName>
</protein>
<reference evidence="3 4" key="1">
    <citation type="submission" date="2023-06" db="EMBL/GenBank/DDBJ databases">
        <title>Cellulomonas sp. MW4 Whole genome sequence.</title>
        <authorList>
            <person name="Park S."/>
        </authorList>
    </citation>
    <scope>NUCLEOTIDE SEQUENCE [LARGE SCALE GENOMIC DNA]</scope>
    <source>
        <strain evidence="3 4">MW4</strain>
    </source>
</reference>
<dbReference type="RefSeq" id="WP_289453683.1">
    <property type="nucleotide sequence ID" value="NZ_JAUCGQ010000001.1"/>
</dbReference>
<keyword evidence="2" id="KW-0732">Signal</keyword>
<dbReference type="PROSITE" id="PS51257">
    <property type="entry name" value="PROKAR_LIPOPROTEIN"/>
    <property type="match status" value="1"/>
</dbReference>
<evidence type="ECO:0000313" key="3">
    <source>
        <dbReference type="EMBL" id="MDM7854084.1"/>
    </source>
</evidence>
<dbReference type="EMBL" id="JAUCGQ010000001">
    <property type="protein sequence ID" value="MDM7854084.1"/>
    <property type="molecule type" value="Genomic_DNA"/>
</dbReference>
<dbReference type="Gene3D" id="3.40.50.1820">
    <property type="entry name" value="alpha/beta hydrolase"/>
    <property type="match status" value="1"/>
</dbReference>
<proteinExistence type="predicted"/>
<keyword evidence="4" id="KW-1185">Reference proteome</keyword>
<sequence length="252" mass="24977">MSPAKTLRATALSACGLALALTLAGCSSSSGGSATTASPTPTGPKAIAAPECFPDGSRGFVEGNPDEGSAAPVAVGGKGTHGIVFAPQDGGDWCQWSFAYQHFLDQGYAIASFTYPQQTSEVVAGAVDALKRSGVQDVALVGASKGGSFVGAYAASVGAKAFVAFSPPALVTGADAAEGSQDFTGPLLVVASKDDNAGVASTSSRQVSHASTDPSTFLEVPGTAHGIAILRGDDSEPVWAAMDATIAQGFSS</sequence>
<evidence type="ECO:0008006" key="5">
    <source>
        <dbReference type="Google" id="ProtNLM"/>
    </source>
</evidence>
<dbReference type="InterPro" id="IPR029058">
    <property type="entry name" value="AB_hydrolase_fold"/>
</dbReference>
<feature type="chain" id="PRO_5045683627" description="Alpha/beta hydrolase" evidence="2">
    <location>
        <begin position="21"/>
        <end position="252"/>
    </location>
</feature>
<feature type="signal peptide" evidence="2">
    <location>
        <begin position="1"/>
        <end position="20"/>
    </location>
</feature>
<gene>
    <name evidence="3" type="ORF">QRT04_03995</name>
</gene>
<organism evidence="3 4">
    <name type="scientific">Cellulomonas alba</name>
    <dbReference type="NCBI Taxonomy" id="3053467"/>
    <lineage>
        <taxon>Bacteria</taxon>
        <taxon>Bacillati</taxon>
        <taxon>Actinomycetota</taxon>
        <taxon>Actinomycetes</taxon>
        <taxon>Micrococcales</taxon>
        <taxon>Cellulomonadaceae</taxon>
        <taxon>Cellulomonas</taxon>
    </lineage>
</organism>
<accession>A0ABT7SEX7</accession>
<evidence type="ECO:0000313" key="4">
    <source>
        <dbReference type="Proteomes" id="UP001529338"/>
    </source>
</evidence>
<feature type="compositionally biased region" description="Low complexity" evidence="1">
    <location>
        <begin position="27"/>
        <end position="40"/>
    </location>
</feature>
<dbReference type="SUPFAM" id="SSF53474">
    <property type="entry name" value="alpha/beta-Hydrolases"/>
    <property type="match status" value="1"/>
</dbReference>
<feature type="region of interest" description="Disordered" evidence="1">
    <location>
        <begin position="27"/>
        <end position="46"/>
    </location>
</feature>
<evidence type="ECO:0000256" key="1">
    <source>
        <dbReference type="SAM" id="MobiDB-lite"/>
    </source>
</evidence>
<dbReference type="Proteomes" id="UP001529338">
    <property type="component" value="Unassembled WGS sequence"/>
</dbReference>